<feature type="compositionally biased region" description="Basic residues" evidence="1">
    <location>
        <begin position="1"/>
        <end position="11"/>
    </location>
</feature>
<protein>
    <submittedName>
        <fullName evidence="2">Uncharacterized protein</fullName>
    </submittedName>
</protein>
<name>A0A0A9FFJ1_ARUDO</name>
<reference evidence="2" key="2">
    <citation type="journal article" date="2015" name="Data Brief">
        <title>Shoot transcriptome of the giant reed, Arundo donax.</title>
        <authorList>
            <person name="Barrero R.A."/>
            <person name="Guerrero F.D."/>
            <person name="Moolhuijzen P."/>
            <person name="Goolsby J.A."/>
            <person name="Tidwell J."/>
            <person name="Bellgard S.E."/>
            <person name="Bellgard M.I."/>
        </authorList>
    </citation>
    <scope>NUCLEOTIDE SEQUENCE</scope>
    <source>
        <tissue evidence="2">Shoot tissue taken approximately 20 cm above the soil surface</tissue>
    </source>
</reference>
<evidence type="ECO:0000313" key="2">
    <source>
        <dbReference type="EMBL" id="JAE11815.1"/>
    </source>
</evidence>
<sequence length="25" mass="2897">MWPSPRARKRTREGGIVWRGGERTG</sequence>
<reference evidence="2" key="1">
    <citation type="submission" date="2014-09" db="EMBL/GenBank/DDBJ databases">
        <authorList>
            <person name="Magalhaes I.L.F."/>
            <person name="Oliveira U."/>
            <person name="Santos F.R."/>
            <person name="Vidigal T.H.D.A."/>
            <person name="Brescovit A.D."/>
            <person name="Santos A.J."/>
        </authorList>
    </citation>
    <scope>NUCLEOTIDE SEQUENCE</scope>
    <source>
        <tissue evidence="2">Shoot tissue taken approximately 20 cm above the soil surface</tissue>
    </source>
</reference>
<dbReference type="EMBL" id="GBRH01186081">
    <property type="protein sequence ID" value="JAE11815.1"/>
    <property type="molecule type" value="Transcribed_RNA"/>
</dbReference>
<evidence type="ECO:0000256" key="1">
    <source>
        <dbReference type="SAM" id="MobiDB-lite"/>
    </source>
</evidence>
<organism evidence="2">
    <name type="scientific">Arundo donax</name>
    <name type="common">Giant reed</name>
    <name type="synonym">Donax arundinaceus</name>
    <dbReference type="NCBI Taxonomy" id="35708"/>
    <lineage>
        <taxon>Eukaryota</taxon>
        <taxon>Viridiplantae</taxon>
        <taxon>Streptophyta</taxon>
        <taxon>Embryophyta</taxon>
        <taxon>Tracheophyta</taxon>
        <taxon>Spermatophyta</taxon>
        <taxon>Magnoliopsida</taxon>
        <taxon>Liliopsida</taxon>
        <taxon>Poales</taxon>
        <taxon>Poaceae</taxon>
        <taxon>PACMAD clade</taxon>
        <taxon>Arundinoideae</taxon>
        <taxon>Arundineae</taxon>
        <taxon>Arundo</taxon>
    </lineage>
</organism>
<proteinExistence type="predicted"/>
<dbReference type="AlphaFoldDB" id="A0A0A9FFJ1"/>
<accession>A0A0A9FFJ1</accession>
<feature type="region of interest" description="Disordered" evidence="1">
    <location>
        <begin position="1"/>
        <end position="25"/>
    </location>
</feature>